<feature type="compositionally biased region" description="Polar residues" evidence="3">
    <location>
        <begin position="11"/>
        <end position="22"/>
    </location>
</feature>
<evidence type="ECO:0000256" key="2">
    <source>
        <dbReference type="ARBA" id="ARBA00022737"/>
    </source>
</evidence>
<dbReference type="AlphaFoldDB" id="A0A4S4LLX0"/>
<dbReference type="PANTHER" id="PTHR19316">
    <property type="entry name" value="PROTEIN FOLDING REGULATOR"/>
    <property type="match status" value="1"/>
</dbReference>
<dbReference type="PANTHER" id="PTHR19316:SF18">
    <property type="entry name" value="HSP70-BINDING PROTEIN 1"/>
    <property type="match status" value="1"/>
</dbReference>
<dbReference type="InterPro" id="IPR013918">
    <property type="entry name" value="Nucleotide_exch_fac_Fes1"/>
</dbReference>
<sequence length="371" mass="39796">MESLLRWSIEHSGNQSGDNPSSAPAPRKDLDPAILDQILGRPDAELMKEALAKASDEERSEDERVAALDDLEMLVENIDNANDLEKLKMWDAIQNLLMAPSSTSEIKTQVLWVIGTAVQNNPSAQNAYLSLNHLSTILSFLSPSVKSSQLRSKAVYTLSGLLKHNATAVSQFGDAGGWEVLCTALEDSDITVRRKTAFLLNTLLIPSSPPSASCPPLPLAIDAPPASTLASASASSSNTSSNSATLHTSDAPDAPVHPNSHASMLSDPTLTATGLPTFRALREHGLLPVLIRAFTSPTPHGADGESEGDVDFEEKVARLLHTYVTSPQGEFFPDEKEALRQFFSIKVGADVGGGMFGLEENELRTLMRSVE</sequence>
<comment type="similarity">
    <text evidence="1">Belongs to the FES1 family.</text>
</comment>
<feature type="region of interest" description="Disordered" evidence="3">
    <location>
        <begin position="1"/>
        <end position="32"/>
    </location>
</feature>
<dbReference type="InterPro" id="IPR050693">
    <property type="entry name" value="Hsp70_NEF-Inhibitors"/>
</dbReference>
<dbReference type="GO" id="GO:0005783">
    <property type="term" value="C:endoplasmic reticulum"/>
    <property type="evidence" value="ECO:0007669"/>
    <property type="project" value="TreeGrafter"/>
</dbReference>
<evidence type="ECO:0000259" key="4">
    <source>
        <dbReference type="Pfam" id="PF08609"/>
    </source>
</evidence>
<name>A0A4S4LLX0_9AGAM</name>
<proteinExistence type="inferred from homology"/>
<feature type="domain" description="Nucleotide exchange factor Fes1" evidence="4">
    <location>
        <begin position="1"/>
        <end position="84"/>
    </location>
</feature>
<evidence type="ECO:0000313" key="5">
    <source>
        <dbReference type="EMBL" id="THH12431.1"/>
    </source>
</evidence>
<feature type="compositionally biased region" description="Low complexity" evidence="3">
    <location>
        <begin position="230"/>
        <end position="249"/>
    </location>
</feature>
<accession>A0A4S4LLX0</accession>
<keyword evidence="6" id="KW-1185">Reference proteome</keyword>
<gene>
    <name evidence="5" type="ORF">EW146_g7706</name>
</gene>
<comment type="caution">
    <text evidence="5">The sequence shown here is derived from an EMBL/GenBank/DDBJ whole genome shotgun (WGS) entry which is preliminary data.</text>
</comment>
<evidence type="ECO:0000256" key="1">
    <source>
        <dbReference type="ARBA" id="ARBA00011045"/>
    </source>
</evidence>
<dbReference type="Pfam" id="PF08609">
    <property type="entry name" value="Fes1"/>
    <property type="match status" value="1"/>
</dbReference>
<protein>
    <recommendedName>
        <fullName evidence="4">Nucleotide exchange factor Fes1 domain-containing protein</fullName>
    </recommendedName>
</protein>
<dbReference type="SUPFAM" id="SSF48371">
    <property type="entry name" value="ARM repeat"/>
    <property type="match status" value="1"/>
</dbReference>
<reference evidence="5 6" key="1">
    <citation type="submission" date="2019-02" db="EMBL/GenBank/DDBJ databases">
        <title>Genome sequencing of the rare red list fungi Bondarzewia mesenterica.</title>
        <authorList>
            <person name="Buettner E."/>
            <person name="Kellner H."/>
        </authorList>
    </citation>
    <scope>NUCLEOTIDE SEQUENCE [LARGE SCALE GENOMIC DNA]</scope>
    <source>
        <strain evidence="5 6">DSM 108281</strain>
    </source>
</reference>
<dbReference type="EMBL" id="SGPL01000464">
    <property type="protein sequence ID" value="THH12431.1"/>
    <property type="molecule type" value="Genomic_DNA"/>
</dbReference>
<dbReference type="GO" id="GO:0000774">
    <property type="term" value="F:adenyl-nucleotide exchange factor activity"/>
    <property type="evidence" value="ECO:0007669"/>
    <property type="project" value="TreeGrafter"/>
</dbReference>
<dbReference type="InterPro" id="IPR011989">
    <property type="entry name" value="ARM-like"/>
</dbReference>
<evidence type="ECO:0000313" key="6">
    <source>
        <dbReference type="Proteomes" id="UP000310158"/>
    </source>
</evidence>
<keyword evidence="2" id="KW-0677">Repeat</keyword>
<feature type="region of interest" description="Disordered" evidence="3">
    <location>
        <begin position="230"/>
        <end position="265"/>
    </location>
</feature>
<dbReference type="Gene3D" id="1.25.10.10">
    <property type="entry name" value="Leucine-rich Repeat Variant"/>
    <property type="match status" value="1"/>
</dbReference>
<organism evidence="5 6">
    <name type="scientific">Bondarzewia mesenterica</name>
    <dbReference type="NCBI Taxonomy" id="1095465"/>
    <lineage>
        <taxon>Eukaryota</taxon>
        <taxon>Fungi</taxon>
        <taxon>Dikarya</taxon>
        <taxon>Basidiomycota</taxon>
        <taxon>Agaricomycotina</taxon>
        <taxon>Agaricomycetes</taxon>
        <taxon>Russulales</taxon>
        <taxon>Bondarzewiaceae</taxon>
        <taxon>Bondarzewia</taxon>
    </lineage>
</organism>
<dbReference type="InterPro" id="IPR016024">
    <property type="entry name" value="ARM-type_fold"/>
</dbReference>
<evidence type="ECO:0000256" key="3">
    <source>
        <dbReference type="SAM" id="MobiDB-lite"/>
    </source>
</evidence>
<dbReference type="Proteomes" id="UP000310158">
    <property type="component" value="Unassembled WGS sequence"/>
</dbReference>
<dbReference type="OrthoDB" id="10250458at2759"/>